<dbReference type="InterPro" id="IPR029069">
    <property type="entry name" value="HotDog_dom_sf"/>
</dbReference>
<dbReference type="RefSeq" id="WP_199469109.1">
    <property type="nucleotide sequence ID" value="NZ_JAEMNX010000017.1"/>
</dbReference>
<feature type="domain" description="ApeI dehydratase-like" evidence="2">
    <location>
        <begin position="466"/>
        <end position="564"/>
    </location>
</feature>
<dbReference type="AlphaFoldDB" id="A0A934JUQ9"/>
<accession>A0A934JUQ9</accession>
<proteinExistence type="predicted"/>
<dbReference type="InterPro" id="IPR054545">
    <property type="entry name" value="ApeI-like"/>
</dbReference>
<dbReference type="Gene3D" id="3.30.300.30">
    <property type="match status" value="1"/>
</dbReference>
<sequence length="568" mass="64510">MKKLSTWLSDTNDKPIAILAGQVISKRQFCTKVAAWQTRLPLVPKQKWAVYHNDAIEFLAILFALWHSKCMACIPSDNCEATVTRLSANVAGFIGEFSLVGDQASVWQLADGFDENSLAQPLWNTLEKSFPALEVYTSGSTGEPKPIIRTLEQIDHELASLELLWPLSASAMVLSTVTHQHLFGLTFRLFWPLVKGQIFQAKHCPFTEDIYHLATQCERFILISTPAHLKRLNDQLDWLGLAGKCEATISSAAPLKYEDSLYAAQLLNAPIFEIYGSSETGALAWRNQSKKDQDYWTLLPNVKLEATSTSGRFLAIGAHIAPEYQALSDNIEQIAEDRFYLRGRTDRIVKVEGKRLSLAKLEKCLEESEWVHTAKALVVVRKREEVAVVIELSNLGLSLLKQRSEKWLATQLKTQLKASFEPVLLPRRWRFVKALPYNQQGKLPMESLQTLFQPVQPKWPTELDRKHSNNHCEFTFHIPAELVYFEGHFDGNPILPGIAQTHWAQHYGRKVFAFSGKFVRLEAIKFQQIIFPDSEVTLKLEFLPKKNRLAFQYLSSKGVHSSGRICFE</sequence>
<evidence type="ECO:0000313" key="4">
    <source>
        <dbReference type="Proteomes" id="UP000628710"/>
    </source>
</evidence>
<dbReference type="PANTHER" id="PTHR45398:SF1">
    <property type="entry name" value="ENZYME, PUTATIVE (JCVI)-RELATED"/>
    <property type="match status" value="1"/>
</dbReference>
<dbReference type="EMBL" id="JAEMNX010000017">
    <property type="protein sequence ID" value="MBJ7538701.1"/>
    <property type="molecule type" value="Genomic_DNA"/>
</dbReference>
<dbReference type="SUPFAM" id="SSF54637">
    <property type="entry name" value="Thioesterase/thiol ester dehydrase-isomerase"/>
    <property type="match status" value="1"/>
</dbReference>
<evidence type="ECO:0000259" key="1">
    <source>
        <dbReference type="Pfam" id="PF00501"/>
    </source>
</evidence>
<dbReference type="PANTHER" id="PTHR45398">
    <property type="match status" value="1"/>
</dbReference>
<dbReference type="Proteomes" id="UP000628710">
    <property type="component" value="Unassembled WGS sequence"/>
</dbReference>
<dbReference type="InterPro" id="IPR042099">
    <property type="entry name" value="ANL_N_sf"/>
</dbReference>
<dbReference type="SUPFAM" id="SSF56801">
    <property type="entry name" value="Acetyl-CoA synthetase-like"/>
    <property type="match status" value="1"/>
</dbReference>
<feature type="domain" description="AMP-dependent synthetase/ligase" evidence="1">
    <location>
        <begin position="124"/>
        <end position="291"/>
    </location>
</feature>
<protein>
    <submittedName>
        <fullName evidence="3">Acyl-CoA synthetase</fullName>
    </submittedName>
</protein>
<organism evidence="3 4">
    <name type="scientific">Marinomonas transparens</name>
    <dbReference type="NCBI Taxonomy" id="2795388"/>
    <lineage>
        <taxon>Bacteria</taxon>
        <taxon>Pseudomonadati</taxon>
        <taxon>Pseudomonadota</taxon>
        <taxon>Gammaproteobacteria</taxon>
        <taxon>Oceanospirillales</taxon>
        <taxon>Oceanospirillaceae</taxon>
        <taxon>Marinomonas</taxon>
    </lineage>
</organism>
<gene>
    <name evidence="3" type="ORF">I8J31_13525</name>
</gene>
<dbReference type="Pfam" id="PF22818">
    <property type="entry name" value="ApeI-like"/>
    <property type="match status" value="1"/>
</dbReference>
<dbReference type="Pfam" id="PF00501">
    <property type="entry name" value="AMP-binding"/>
    <property type="match status" value="1"/>
</dbReference>
<evidence type="ECO:0000259" key="2">
    <source>
        <dbReference type="Pfam" id="PF22818"/>
    </source>
</evidence>
<keyword evidence="4" id="KW-1185">Reference proteome</keyword>
<comment type="caution">
    <text evidence="3">The sequence shown here is derived from an EMBL/GenBank/DDBJ whole genome shotgun (WGS) entry which is preliminary data.</text>
</comment>
<name>A0A934JUQ9_9GAMM</name>
<reference evidence="3" key="1">
    <citation type="submission" date="2020-12" db="EMBL/GenBank/DDBJ databases">
        <title>Marinomonas arctica sp. nov., a psychrotolerant bacterium isolated from the Arctic.</title>
        <authorList>
            <person name="Zhang Y."/>
        </authorList>
    </citation>
    <scope>NUCLEOTIDE SEQUENCE</scope>
    <source>
        <strain evidence="3">C1424</strain>
    </source>
</reference>
<dbReference type="InterPro" id="IPR000873">
    <property type="entry name" value="AMP-dep_synth/lig_dom"/>
</dbReference>
<dbReference type="Gene3D" id="3.40.50.12780">
    <property type="entry name" value="N-terminal domain of ligase-like"/>
    <property type="match status" value="1"/>
</dbReference>
<evidence type="ECO:0000313" key="3">
    <source>
        <dbReference type="EMBL" id="MBJ7538701.1"/>
    </source>
</evidence>
<dbReference type="InterPro" id="IPR045851">
    <property type="entry name" value="AMP-bd_C_sf"/>
</dbReference>
<dbReference type="Gene3D" id="3.10.129.10">
    <property type="entry name" value="Hotdog Thioesterase"/>
    <property type="match status" value="1"/>
</dbReference>